<gene>
    <name evidence="1" type="ORF">QNI16_34000</name>
</gene>
<sequence length="95" mass="11130">MILTFQIAESFFSRFKAELIENGTFLSVDDAKTECFEYNGYRMGLKFSIIETEDILLWAIKVQQNLNNFITLISFTRKSCVLIFRTTSYKLYRSG</sequence>
<organism evidence="1 2">
    <name type="scientific">Xanthocytophaga flava</name>
    <dbReference type="NCBI Taxonomy" id="3048013"/>
    <lineage>
        <taxon>Bacteria</taxon>
        <taxon>Pseudomonadati</taxon>
        <taxon>Bacteroidota</taxon>
        <taxon>Cytophagia</taxon>
        <taxon>Cytophagales</taxon>
        <taxon>Rhodocytophagaceae</taxon>
        <taxon>Xanthocytophaga</taxon>
    </lineage>
</organism>
<protein>
    <recommendedName>
        <fullName evidence="3">Transposase</fullName>
    </recommendedName>
</protein>
<evidence type="ECO:0000313" key="1">
    <source>
        <dbReference type="EMBL" id="MDJ1485553.1"/>
    </source>
</evidence>
<reference evidence="1" key="1">
    <citation type="submission" date="2023-05" db="EMBL/GenBank/DDBJ databases">
        <authorList>
            <person name="Zhang X."/>
        </authorList>
    </citation>
    <scope>NUCLEOTIDE SEQUENCE</scope>
    <source>
        <strain evidence="1">YF14B1</strain>
    </source>
</reference>
<dbReference type="EMBL" id="JASJOS010000021">
    <property type="protein sequence ID" value="MDJ1485553.1"/>
    <property type="molecule type" value="Genomic_DNA"/>
</dbReference>
<dbReference type="Proteomes" id="UP001241110">
    <property type="component" value="Unassembled WGS sequence"/>
</dbReference>
<accession>A0AAE3UCJ8</accession>
<evidence type="ECO:0008006" key="3">
    <source>
        <dbReference type="Google" id="ProtNLM"/>
    </source>
</evidence>
<dbReference type="AlphaFoldDB" id="A0AAE3UCJ8"/>
<comment type="caution">
    <text evidence="1">The sequence shown here is derived from an EMBL/GenBank/DDBJ whole genome shotgun (WGS) entry which is preliminary data.</text>
</comment>
<proteinExistence type="predicted"/>
<dbReference type="RefSeq" id="WP_313988263.1">
    <property type="nucleotide sequence ID" value="NZ_JASJOS010000021.1"/>
</dbReference>
<evidence type="ECO:0000313" key="2">
    <source>
        <dbReference type="Proteomes" id="UP001241110"/>
    </source>
</evidence>
<name>A0AAE3UCJ8_9BACT</name>